<gene>
    <name evidence="4" type="ORF">ONZ51_g9732</name>
</gene>
<dbReference type="Gene3D" id="3.40.50.720">
    <property type="entry name" value="NAD(P)-binding Rossmann-like Domain"/>
    <property type="match status" value="1"/>
</dbReference>
<dbReference type="PANTHER" id="PTHR24320">
    <property type="entry name" value="RETINOL DEHYDROGENASE"/>
    <property type="match status" value="1"/>
</dbReference>
<comment type="similarity">
    <text evidence="1">Belongs to the short-chain dehydrogenases/reductases (SDR) family.</text>
</comment>
<dbReference type="Pfam" id="PF00106">
    <property type="entry name" value="adh_short"/>
    <property type="match status" value="1"/>
</dbReference>
<keyword evidence="3" id="KW-0560">Oxidoreductase</keyword>
<evidence type="ECO:0008006" key="6">
    <source>
        <dbReference type="Google" id="ProtNLM"/>
    </source>
</evidence>
<dbReference type="InterPro" id="IPR002347">
    <property type="entry name" value="SDR_fam"/>
</dbReference>
<comment type="caution">
    <text evidence="4">The sequence shown here is derived from an EMBL/GenBank/DDBJ whole genome shotgun (WGS) entry which is preliminary data.</text>
</comment>
<keyword evidence="2" id="KW-0521">NADP</keyword>
<dbReference type="EMBL" id="JAPEVG010000345">
    <property type="protein sequence ID" value="KAJ8468297.1"/>
    <property type="molecule type" value="Genomic_DNA"/>
</dbReference>
<evidence type="ECO:0000256" key="2">
    <source>
        <dbReference type="ARBA" id="ARBA00022857"/>
    </source>
</evidence>
<dbReference type="SUPFAM" id="SSF51735">
    <property type="entry name" value="NAD(P)-binding Rossmann-fold domains"/>
    <property type="match status" value="1"/>
</dbReference>
<keyword evidence="5" id="KW-1185">Reference proteome</keyword>
<dbReference type="AlphaFoldDB" id="A0AAD7X5E6"/>
<organism evidence="4 5">
    <name type="scientific">Trametes cubensis</name>
    <dbReference type="NCBI Taxonomy" id="1111947"/>
    <lineage>
        <taxon>Eukaryota</taxon>
        <taxon>Fungi</taxon>
        <taxon>Dikarya</taxon>
        <taxon>Basidiomycota</taxon>
        <taxon>Agaricomycotina</taxon>
        <taxon>Agaricomycetes</taxon>
        <taxon>Polyporales</taxon>
        <taxon>Polyporaceae</taxon>
        <taxon>Trametes</taxon>
    </lineage>
</organism>
<dbReference type="Proteomes" id="UP001215151">
    <property type="component" value="Unassembled WGS sequence"/>
</dbReference>
<evidence type="ECO:0000313" key="5">
    <source>
        <dbReference type="Proteomes" id="UP001215151"/>
    </source>
</evidence>
<evidence type="ECO:0000256" key="1">
    <source>
        <dbReference type="ARBA" id="ARBA00006484"/>
    </source>
</evidence>
<reference evidence="4" key="1">
    <citation type="submission" date="2022-11" db="EMBL/GenBank/DDBJ databases">
        <title>Genome Sequence of Cubamyces cubensis.</title>
        <authorList>
            <person name="Buettner E."/>
        </authorList>
    </citation>
    <scope>NUCLEOTIDE SEQUENCE</scope>
    <source>
        <strain evidence="4">MPL-01</strain>
    </source>
</reference>
<dbReference type="PANTHER" id="PTHR24320:SF236">
    <property type="entry name" value="SHORT-CHAIN DEHYDROGENASE-RELATED"/>
    <property type="match status" value="1"/>
</dbReference>
<proteinExistence type="inferred from homology"/>
<dbReference type="PRINTS" id="PR00081">
    <property type="entry name" value="GDHRDH"/>
</dbReference>
<sequence length="325" mass="35905">MGGLFSGLQHAGSVMAQSLPPKPKFSVDQIPDLTGRVVIVTGGNVGIGYETIKALLPRNAKVYMASRNKEKAEAAIASLKEATGKEAIFLELDLSSLASVKKAAQEFLSKEHELHILFNNAGVMWPPVSMTTKDGYDLQFGTNVLGHFYFTELLMPALIAGVASSPDHHARVITTSSSGAYLNTLHWDTFKDTPQRRKMAREALYYQSKFGNVVVANQVAKRYADKGIISISVNPGNIRTELQRYVPAFARTVMNYMLYSTPYGALTQLFAGTMPEAINYNGEFLIPWARLGKCRPEAYDPEIGKRLWEWLDEQVKTFEASQASA</sequence>
<protein>
    <recommendedName>
        <fullName evidence="6">NAD(P)-binding protein</fullName>
    </recommendedName>
</protein>
<name>A0AAD7X5E6_9APHY</name>
<evidence type="ECO:0000256" key="3">
    <source>
        <dbReference type="ARBA" id="ARBA00023002"/>
    </source>
</evidence>
<evidence type="ECO:0000313" key="4">
    <source>
        <dbReference type="EMBL" id="KAJ8468297.1"/>
    </source>
</evidence>
<accession>A0AAD7X5E6</accession>
<dbReference type="GO" id="GO:0016491">
    <property type="term" value="F:oxidoreductase activity"/>
    <property type="evidence" value="ECO:0007669"/>
    <property type="project" value="UniProtKB-KW"/>
</dbReference>
<dbReference type="InterPro" id="IPR036291">
    <property type="entry name" value="NAD(P)-bd_dom_sf"/>
</dbReference>